<evidence type="ECO:0000313" key="2">
    <source>
        <dbReference type="Proteomes" id="UP000774000"/>
    </source>
</evidence>
<accession>A0A939BPZ1</accession>
<dbReference type="RefSeq" id="WP_369127954.1">
    <property type="nucleotide sequence ID" value="NZ_JAFBDQ010000002.1"/>
</dbReference>
<sequence length="65" mass="7491">MIKKHFDNNKAAFARKIGVSRTTVSKVIKRKKAGSKFFGGLMKLCDEKGLNYRDYIYLDSTKEED</sequence>
<comment type="caution">
    <text evidence="1">The sequence shown here is derived from an EMBL/GenBank/DDBJ whole genome shotgun (WGS) entry which is preliminary data.</text>
</comment>
<name>A0A939BPZ1_9FIRM</name>
<dbReference type="AlphaFoldDB" id="A0A939BPZ1"/>
<reference evidence="1" key="1">
    <citation type="submission" date="2021-01" db="EMBL/GenBank/DDBJ databases">
        <title>Genomic Encyclopedia of Type Strains, Phase IV (KMG-IV): sequencing the most valuable type-strain genomes for metagenomic binning, comparative biology and taxonomic classification.</title>
        <authorList>
            <person name="Goeker M."/>
        </authorList>
    </citation>
    <scope>NUCLEOTIDE SEQUENCE</scope>
    <source>
        <strain evidence="1">DSM 23230</strain>
    </source>
</reference>
<proteinExistence type="predicted"/>
<dbReference type="Proteomes" id="UP000774000">
    <property type="component" value="Unassembled WGS sequence"/>
</dbReference>
<evidence type="ECO:0000313" key="1">
    <source>
        <dbReference type="EMBL" id="MBM7555744.1"/>
    </source>
</evidence>
<organism evidence="1 2">
    <name type="scientific">Halanaerobacter jeridensis</name>
    <dbReference type="NCBI Taxonomy" id="706427"/>
    <lineage>
        <taxon>Bacteria</taxon>
        <taxon>Bacillati</taxon>
        <taxon>Bacillota</taxon>
        <taxon>Clostridia</taxon>
        <taxon>Halanaerobiales</taxon>
        <taxon>Halobacteroidaceae</taxon>
        <taxon>Halanaerobacter</taxon>
    </lineage>
</organism>
<protein>
    <submittedName>
        <fullName evidence="1">Transcriptional regulator with XRE-family HTH domain</fullName>
    </submittedName>
</protein>
<dbReference type="EMBL" id="JAFBDQ010000002">
    <property type="protein sequence ID" value="MBM7555744.1"/>
    <property type="molecule type" value="Genomic_DNA"/>
</dbReference>
<keyword evidence="2" id="KW-1185">Reference proteome</keyword>
<gene>
    <name evidence="1" type="ORF">JOC47_000569</name>
</gene>